<evidence type="ECO:0000313" key="2">
    <source>
        <dbReference type="EMBL" id="SFE36479.1"/>
    </source>
</evidence>
<name>A0A1I1ZXX9_9BACT</name>
<reference evidence="2 3" key="1">
    <citation type="submission" date="2016-10" db="EMBL/GenBank/DDBJ databases">
        <authorList>
            <person name="de Groot N.N."/>
        </authorList>
    </citation>
    <scope>NUCLEOTIDE SEQUENCE [LARGE SCALE GENOMIC DNA]</scope>
    <source>
        <strain evidence="2 3">DSM 19012</strain>
    </source>
</reference>
<evidence type="ECO:0000259" key="1">
    <source>
        <dbReference type="PROSITE" id="PS50846"/>
    </source>
</evidence>
<feature type="domain" description="HMA" evidence="1">
    <location>
        <begin position="1"/>
        <end position="66"/>
    </location>
</feature>
<sequence length="69" mass="7741">MKTLKFKTNVKCNGCIKAITPFLEKSNNIARWNVDLETPDRILSVETDGDAEEIIQLLKDAGYSAEIIN</sequence>
<gene>
    <name evidence="2" type="ORF">SAMN05444380_11051</name>
</gene>
<dbReference type="Gene3D" id="3.30.70.100">
    <property type="match status" value="1"/>
</dbReference>
<protein>
    <submittedName>
        <fullName evidence="2">Copper chaperone CopZ</fullName>
    </submittedName>
</protein>
<proteinExistence type="predicted"/>
<keyword evidence="3" id="KW-1185">Reference proteome</keyword>
<dbReference type="GO" id="GO:0046872">
    <property type="term" value="F:metal ion binding"/>
    <property type="evidence" value="ECO:0007669"/>
    <property type="project" value="InterPro"/>
</dbReference>
<dbReference type="AlphaFoldDB" id="A0A1I1ZXX9"/>
<dbReference type="PROSITE" id="PS50846">
    <property type="entry name" value="HMA_2"/>
    <property type="match status" value="1"/>
</dbReference>
<dbReference type="Pfam" id="PF00403">
    <property type="entry name" value="HMA"/>
    <property type="match status" value="1"/>
</dbReference>
<organism evidence="2 3">
    <name type="scientific">Thermophagus xiamenensis</name>
    <dbReference type="NCBI Taxonomy" id="385682"/>
    <lineage>
        <taxon>Bacteria</taxon>
        <taxon>Pseudomonadati</taxon>
        <taxon>Bacteroidota</taxon>
        <taxon>Bacteroidia</taxon>
        <taxon>Marinilabiliales</taxon>
        <taxon>Marinilabiliaceae</taxon>
        <taxon>Thermophagus</taxon>
    </lineage>
</organism>
<dbReference type="InParanoid" id="A0A1I1ZXX9"/>
<accession>A0A1I1ZXX9</accession>
<dbReference type="RefSeq" id="WP_010527183.1">
    <property type="nucleotide sequence ID" value="NZ_AFSL01000035.1"/>
</dbReference>
<dbReference type="eggNOG" id="COG2608">
    <property type="taxonomic scope" value="Bacteria"/>
</dbReference>
<evidence type="ECO:0000313" key="3">
    <source>
        <dbReference type="Proteomes" id="UP000181976"/>
    </source>
</evidence>
<dbReference type="InterPro" id="IPR036163">
    <property type="entry name" value="HMA_dom_sf"/>
</dbReference>
<dbReference type="EMBL" id="FONA01000010">
    <property type="protein sequence ID" value="SFE36479.1"/>
    <property type="molecule type" value="Genomic_DNA"/>
</dbReference>
<dbReference type="Proteomes" id="UP000181976">
    <property type="component" value="Unassembled WGS sequence"/>
</dbReference>
<dbReference type="OrthoDB" id="677920at2"/>
<dbReference type="STRING" id="385682.SAMN05444380_11051"/>
<dbReference type="SUPFAM" id="SSF55008">
    <property type="entry name" value="HMA, heavy metal-associated domain"/>
    <property type="match status" value="1"/>
</dbReference>
<dbReference type="InterPro" id="IPR006121">
    <property type="entry name" value="HMA_dom"/>
</dbReference>